<dbReference type="EMBL" id="JAFBCL010000001">
    <property type="protein sequence ID" value="MBM7811309.1"/>
    <property type="molecule type" value="Genomic_DNA"/>
</dbReference>
<evidence type="ECO:0000313" key="4">
    <source>
        <dbReference type="Proteomes" id="UP000671828"/>
    </source>
</evidence>
<protein>
    <submittedName>
        <fullName evidence="3">Uncharacterized protein</fullName>
    </submittedName>
</protein>
<reference evidence="2 5" key="1">
    <citation type="submission" date="2021-01" db="EMBL/GenBank/DDBJ databases">
        <title>Sequencing the genomes of 1000 actinobacteria strains.</title>
        <authorList>
            <person name="Klenk H.-P."/>
        </authorList>
    </citation>
    <scope>NUCLEOTIDE SEQUENCE [LARGE SCALE GENOMIC DNA]</scope>
    <source>
        <strain evidence="2 5">DSM 44581</strain>
    </source>
</reference>
<accession>A0A8T8I3K2</accession>
<dbReference type="AlphaFoldDB" id="A0A8T8I3K2"/>
<evidence type="ECO:0000313" key="3">
    <source>
        <dbReference type="EMBL" id="QTR05201.1"/>
    </source>
</evidence>
<evidence type="ECO:0000256" key="1">
    <source>
        <dbReference type="SAM" id="MobiDB-lite"/>
    </source>
</evidence>
<dbReference type="Proteomes" id="UP001195724">
    <property type="component" value="Unassembled WGS sequence"/>
</dbReference>
<feature type="compositionally biased region" description="Pro residues" evidence="1">
    <location>
        <begin position="151"/>
        <end position="160"/>
    </location>
</feature>
<name>A0A8T8I3K2_9PSEU</name>
<keyword evidence="5" id="KW-1185">Reference proteome</keyword>
<organism evidence="3 4">
    <name type="scientific">Saccharothrix algeriensis</name>
    <dbReference type="NCBI Taxonomy" id="173560"/>
    <lineage>
        <taxon>Bacteria</taxon>
        <taxon>Bacillati</taxon>
        <taxon>Actinomycetota</taxon>
        <taxon>Actinomycetes</taxon>
        <taxon>Pseudonocardiales</taxon>
        <taxon>Pseudonocardiaceae</taxon>
        <taxon>Saccharothrix</taxon>
    </lineage>
</organism>
<evidence type="ECO:0000313" key="2">
    <source>
        <dbReference type="EMBL" id="MBM7811309.1"/>
    </source>
</evidence>
<dbReference type="RefSeq" id="WP_204842194.1">
    <property type="nucleotide sequence ID" value="NZ_JAFBCL010000001.1"/>
</dbReference>
<dbReference type="Proteomes" id="UP000671828">
    <property type="component" value="Chromosome"/>
</dbReference>
<evidence type="ECO:0000313" key="5">
    <source>
        <dbReference type="Proteomes" id="UP001195724"/>
    </source>
</evidence>
<dbReference type="EMBL" id="CP072788">
    <property type="protein sequence ID" value="QTR05201.1"/>
    <property type="molecule type" value="Genomic_DNA"/>
</dbReference>
<sequence length="191" mass="21078">MFTPDPIQRHAGPPASSTPLRDYLTSQPPGVDGSYAVLPRSLVEAMPLPWQQQMTHLLAEFHRSFAHLGWPVYRVVPSRRERLVDLDEDQLAEVGAIVEIDADGELVYRDRSGTRIEDPEQRVVLVSVLDPIPGDYANANQSTPARGFPVPQQPFPPSGPLPQQSHPQSGPLPVQPYPQSGPLPVQAPHQR</sequence>
<gene>
    <name evidence="3" type="ORF">J7S33_11215</name>
    <name evidence="2" type="ORF">JOE68_002174</name>
</gene>
<proteinExistence type="predicted"/>
<feature type="region of interest" description="Disordered" evidence="1">
    <location>
        <begin position="135"/>
        <end position="191"/>
    </location>
</feature>
<feature type="region of interest" description="Disordered" evidence="1">
    <location>
        <begin position="1"/>
        <end position="21"/>
    </location>
</feature>
<reference evidence="3" key="2">
    <citation type="submission" date="2021-04" db="EMBL/GenBank/DDBJ databases">
        <title>Saccharothrix algeriensis WGS.</title>
        <authorList>
            <person name="Stuskova K."/>
            <person name="Hakalova E."/>
            <person name="Tebbal A.B."/>
            <person name="Eichmeier A."/>
        </authorList>
    </citation>
    <scope>NUCLEOTIDE SEQUENCE</scope>
    <source>
        <strain evidence="3">NRRL B-24137</strain>
    </source>
</reference>